<dbReference type="InterPro" id="IPR045004">
    <property type="entry name" value="ECH_dom"/>
</dbReference>
<dbReference type="InterPro" id="IPR029045">
    <property type="entry name" value="ClpP/crotonase-like_dom_sf"/>
</dbReference>
<dbReference type="GO" id="GO:0003860">
    <property type="term" value="F:3-hydroxyisobutyryl-CoA hydrolase activity"/>
    <property type="evidence" value="ECO:0007669"/>
    <property type="project" value="InterPro"/>
</dbReference>
<dbReference type="PANTHER" id="PTHR43176:SF6">
    <property type="entry name" value="3-HYDROXYISOBUTYRYL-COA HYDROLASE"/>
    <property type="match status" value="1"/>
</dbReference>
<dbReference type="OrthoDB" id="9790967at2"/>
<dbReference type="CDD" id="cd06558">
    <property type="entry name" value="crotonase-like"/>
    <property type="match status" value="1"/>
</dbReference>
<dbReference type="KEGG" id="por:APT59_09050"/>
<dbReference type="Gene3D" id="3.90.226.10">
    <property type="entry name" value="2-enoyl-CoA Hydratase, Chain A, domain 1"/>
    <property type="match status" value="1"/>
</dbReference>
<keyword evidence="1" id="KW-0378">Hydrolase</keyword>
<dbReference type="GO" id="GO:0006574">
    <property type="term" value="P:L-valine catabolic process"/>
    <property type="evidence" value="ECO:0007669"/>
    <property type="project" value="TreeGrafter"/>
</dbReference>
<proteinExistence type="predicted"/>
<dbReference type="InterPro" id="IPR032259">
    <property type="entry name" value="HIBYL-CoA-H"/>
</dbReference>
<dbReference type="NCBIfam" id="NF004127">
    <property type="entry name" value="PRK05617.1"/>
    <property type="match status" value="1"/>
</dbReference>
<evidence type="ECO:0000259" key="2">
    <source>
        <dbReference type="Pfam" id="PF16113"/>
    </source>
</evidence>
<protein>
    <submittedName>
        <fullName evidence="3">Crotonase</fullName>
    </submittedName>
</protein>
<dbReference type="Proteomes" id="UP000064137">
    <property type="component" value="Chromosome"/>
</dbReference>
<dbReference type="RefSeq" id="WP_059314542.1">
    <property type="nucleotide sequence ID" value="NZ_CP013987.1"/>
</dbReference>
<evidence type="ECO:0000256" key="1">
    <source>
        <dbReference type="ARBA" id="ARBA00022801"/>
    </source>
</evidence>
<dbReference type="AlphaFoldDB" id="A0A0U4XSR6"/>
<dbReference type="SUPFAM" id="SSF52096">
    <property type="entry name" value="ClpP/crotonase"/>
    <property type="match status" value="1"/>
</dbReference>
<evidence type="ECO:0000313" key="3">
    <source>
        <dbReference type="EMBL" id="ALZ84345.1"/>
    </source>
</evidence>
<name>A0A0U4XSR6_9PSED</name>
<gene>
    <name evidence="3" type="ORF">APT59_09050</name>
</gene>
<evidence type="ECO:0000313" key="4">
    <source>
        <dbReference type="Proteomes" id="UP000064137"/>
    </source>
</evidence>
<accession>A0A0U4XSR6</accession>
<dbReference type="Pfam" id="PF16113">
    <property type="entry name" value="ECH_2"/>
    <property type="match status" value="1"/>
</dbReference>
<organism evidence="3 4">
    <name type="scientific">Pseudomonas oryzihabitans</name>
    <dbReference type="NCBI Taxonomy" id="47885"/>
    <lineage>
        <taxon>Bacteria</taxon>
        <taxon>Pseudomonadati</taxon>
        <taxon>Pseudomonadota</taxon>
        <taxon>Gammaproteobacteria</taxon>
        <taxon>Pseudomonadales</taxon>
        <taxon>Pseudomonadaceae</taxon>
        <taxon>Pseudomonas</taxon>
    </lineage>
</organism>
<dbReference type="EMBL" id="CP013987">
    <property type="protein sequence ID" value="ALZ84345.1"/>
    <property type="molecule type" value="Genomic_DNA"/>
</dbReference>
<dbReference type="PANTHER" id="PTHR43176">
    <property type="entry name" value="3-HYDROXYISOBUTYRYL-COA HYDROLASE-RELATED"/>
    <property type="match status" value="1"/>
</dbReference>
<sequence>MSDAKVLLERRGGVGYLTLDRPAGLNALDLEMVRSLHGALRDWEGDPGVRVVVLRGNGPKAFCAGGDVRALYDSYQRGDDLHQIFFTEEYALDLALHRYPKPVLALAHGLVLGGGMGLVQAARLRIVSERTRMAMPETAIGYFPDVGASHFLPRLPDHLGLYLGLTGEQIGPADALAAGLADVFVPEASNEALAQRLEEATAQGPTDLAALLQEFAGAPAETARLTDLRPAIAEHFAAATVEELRGSLQAESRPAYRDWAQETLATLDRRSPLAVATALELLRQGSGLSLEQCFALELHLDRRWFEKGEIVEGVRAMLVDKDRTPHWNPARWQDLDPRRVAAFFTDFRHS</sequence>
<feature type="domain" description="Enoyl-CoA hydratase/isomerase" evidence="2">
    <location>
        <begin position="15"/>
        <end position="344"/>
    </location>
</feature>
<reference evidence="3 4" key="1">
    <citation type="submission" date="2016-01" db="EMBL/GenBank/DDBJ databases">
        <title>Annotation of Pseudomonas oryzihabitans USDA-ARS-USMARC-56511.</title>
        <authorList>
            <person name="Harhay G.P."/>
            <person name="Harhay D.M."/>
            <person name="Smith T.P.L."/>
            <person name="Bono J.L."/>
            <person name="Heaton M.P."/>
            <person name="Clawson M.L."/>
            <person name="Chitko-Mckown C.G."/>
            <person name="Capik S.F."/>
            <person name="DeDonder K.D."/>
            <person name="Apley M.D."/>
            <person name="Lubbers B.V."/>
            <person name="White B.J."/>
            <person name="Larson R.L."/>
        </authorList>
    </citation>
    <scope>NUCLEOTIDE SEQUENCE [LARGE SCALE GENOMIC DNA]</scope>
    <source>
        <strain evidence="3 4">USDA-ARS-USMARC-56511</strain>
    </source>
</reference>